<dbReference type="Gene3D" id="1.10.4200.10">
    <property type="entry name" value="Triphosphoribosyl-dephospho-CoA protein"/>
    <property type="match status" value="1"/>
</dbReference>
<gene>
    <name evidence="5 6" type="primary">citG</name>
    <name evidence="6" type="ORF">FA707_00725</name>
</gene>
<keyword evidence="6" id="KW-0328">Glycosyltransferase</keyword>
<name>A0A4D7CT37_9ENTE</name>
<accession>A0A4D7CT37</accession>
<dbReference type="GO" id="GO:0005524">
    <property type="term" value="F:ATP binding"/>
    <property type="evidence" value="ECO:0007669"/>
    <property type="project" value="UniProtKB-KW"/>
</dbReference>
<dbReference type="GO" id="GO:0051191">
    <property type="term" value="P:prosthetic group biosynthetic process"/>
    <property type="evidence" value="ECO:0007669"/>
    <property type="project" value="TreeGrafter"/>
</dbReference>
<sequence length="314" mass="35898">MKNIWTTRCILLSKKWKVFYILNKIANLATEALIIEATLTPKPGLVDTANSGAHDDMDFFLFIKSALSLEKYFNQYLTEGYYHKGSPTELFKKIRIIGIEAEKDMFATTEQVNTHKGANFSLALLLSSMGYHLKNGLPEDYPLFLGLVFNYIKKMTTDLSQQDFETLETKKELTHGEKLYLKHGIKGIRGEAEAGFPTLNNVLSHHQILSQNKNKKKHYLLALLYIMSILEDSNIINRGGHAALKMVQHRAHSMFERYLSNDSEDAFIEEILRFDNQLITQHLSSGGAADILGLYIFIEEVRTFSRNHFNISNK</sequence>
<dbReference type="EMBL" id="CP039712">
    <property type="protein sequence ID" value="QCI85581.1"/>
    <property type="molecule type" value="Genomic_DNA"/>
</dbReference>
<dbReference type="EC" id="2.4.2.52" evidence="5"/>
<evidence type="ECO:0000256" key="4">
    <source>
        <dbReference type="ARBA" id="ARBA00022840"/>
    </source>
</evidence>
<dbReference type="InterPro" id="IPR017551">
    <property type="entry name" value="TriPribosyl-deP-CoA_syn_CitG"/>
</dbReference>
<reference evidence="6 7" key="1">
    <citation type="submission" date="2019-04" db="EMBL/GenBank/DDBJ databases">
        <title>Vagococcus sp. nov., isolated from faeces of yaks (Bos grunniens).</title>
        <authorList>
            <person name="Ge Y."/>
        </authorList>
    </citation>
    <scope>NUCLEOTIDE SEQUENCE [LARGE SCALE GENOMIC DNA]</scope>
    <source>
        <strain evidence="6 7">MN-17</strain>
    </source>
</reference>
<protein>
    <recommendedName>
        <fullName evidence="5">Probable 2-(5''-triphosphoribosyl)-3'-dephosphocoenzyme-A synthase</fullName>
        <shortName evidence="5">2-(5''-triphosphoribosyl)-3'-dephospho-CoA synthase</shortName>
        <ecNumber evidence="5">2.4.2.52</ecNumber>
    </recommendedName>
</protein>
<dbReference type="HAMAP" id="MF_00397">
    <property type="entry name" value="CitG"/>
    <property type="match status" value="1"/>
</dbReference>
<evidence type="ECO:0000256" key="3">
    <source>
        <dbReference type="ARBA" id="ARBA00022741"/>
    </source>
</evidence>
<proteinExistence type="inferred from homology"/>
<dbReference type="KEGG" id="vao:FA707_00725"/>
<evidence type="ECO:0000256" key="1">
    <source>
        <dbReference type="ARBA" id="ARBA00001210"/>
    </source>
</evidence>
<keyword evidence="4 5" id="KW-0067">ATP-binding</keyword>
<evidence type="ECO:0000313" key="6">
    <source>
        <dbReference type="EMBL" id="QCI85581.1"/>
    </source>
</evidence>
<dbReference type="GO" id="GO:0016757">
    <property type="term" value="F:glycosyltransferase activity"/>
    <property type="evidence" value="ECO:0007669"/>
    <property type="project" value="UniProtKB-KW"/>
</dbReference>
<keyword evidence="2 5" id="KW-0808">Transferase</keyword>
<comment type="similarity">
    <text evidence="5">Belongs to the CitG/MdcB family.</text>
</comment>
<organism evidence="6 7">
    <name type="scientific">Vagococcus zengguangii</name>
    <dbReference type="NCBI Taxonomy" id="2571750"/>
    <lineage>
        <taxon>Bacteria</taxon>
        <taxon>Bacillati</taxon>
        <taxon>Bacillota</taxon>
        <taxon>Bacilli</taxon>
        <taxon>Lactobacillales</taxon>
        <taxon>Enterococcaceae</taxon>
        <taxon>Vagococcus</taxon>
    </lineage>
</organism>
<evidence type="ECO:0000313" key="7">
    <source>
        <dbReference type="Proteomes" id="UP000298615"/>
    </source>
</evidence>
<dbReference type="AlphaFoldDB" id="A0A4D7CT37"/>
<evidence type="ECO:0000256" key="5">
    <source>
        <dbReference type="HAMAP-Rule" id="MF_00397"/>
    </source>
</evidence>
<dbReference type="PANTHER" id="PTHR30201">
    <property type="entry name" value="TRIPHOSPHORIBOSYL-DEPHOSPHO-COA SYNTHASE"/>
    <property type="match status" value="1"/>
</dbReference>
<dbReference type="Proteomes" id="UP000298615">
    <property type="component" value="Chromosome"/>
</dbReference>
<dbReference type="PANTHER" id="PTHR30201:SF2">
    <property type="entry name" value="2-(5''-TRIPHOSPHORIBOSYL)-3'-DEPHOSPHOCOENZYME-A SYNTHASE"/>
    <property type="match status" value="1"/>
</dbReference>
<keyword evidence="3 5" id="KW-0547">Nucleotide-binding</keyword>
<evidence type="ECO:0000256" key="2">
    <source>
        <dbReference type="ARBA" id="ARBA00022679"/>
    </source>
</evidence>
<dbReference type="GO" id="GO:0046917">
    <property type="term" value="F:triphosphoribosyl-dephospho-CoA synthase activity"/>
    <property type="evidence" value="ECO:0007669"/>
    <property type="project" value="UniProtKB-UniRule"/>
</dbReference>
<dbReference type="InterPro" id="IPR002736">
    <property type="entry name" value="CitG"/>
</dbReference>
<dbReference type="OrthoDB" id="114886at2"/>
<comment type="catalytic activity">
    <reaction evidence="1 5">
        <text>3'-dephospho-CoA + ATP = 2'-(5''-triphospho-alpha-D-ribosyl)-3'-dephospho-CoA + adenine</text>
        <dbReference type="Rhea" id="RHEA:15117"/>
        <dbReference type="ChEBI" id="CHEBI:16708"/>
        <dbReference type="ChEBI" id="CHEBI:30616"/>
        <dbReference type="ChEBI" id="CHEBI:57328"/>
        <dbReference type="ChEBI" id="CHEBI:61378"/>
        <dbReference type="EC" id="2.4.2.52"/>
    </reaction>
</comment>
<dbReference type="NCBIfam" id="TIGR03125">
    <property type="entry name" value="citrate_citG"/>
    <property type="match status" value="1"/>
</dbReference>
<dbReference type="Pfam" id="PF01874">
    <property type="entry name" value="CitG"/>
    <property type="match status" value="1"/>
</dbReference>
<keyword evidence="7" id="KW-1185">Reference proteome</keyword>